<sequence length="153" mass="17655">MSLATPSETPPGIERAYRLRVYPTRIQARQLAQLAGATRFVWNWALDRRSTAYRADGTRLNWVALSREFTILRAAPGTAWLGTLPREPFNQVLRDQERAFAGFFAKHAKYPRFRRRGVPHGIRFTLDQRREQVERGEDGNHRWARVNLPGLGA</sequence>
<reference evidence="2" key="2">
    <citation type="journal article" date="2014" name="ISME J.">
        <title>Microbial stratification in low pH oxic and suboxic macroscopic growths along an acid mine drainage.</title>
        <authorList>
            <person name="Mendez-Garcia C."/>
            <person name="Mesa V."/>
            <person name="Sprenger R.R."/>
            <person name="Richter M."/>
            <person name="Diez M.S."/>
            <person name="Solano J."/>
            <person name="Bargiela R."/>
            <person name="Golyshina O.V."/>
            <person name="Manteca A."/>
            <person name="Ramos J.L."/>
            <person name="Gallego J.R."/>
            <person name="Llorente I."/>
            <person name="Martins Dos Santos V.A."/>
            <person name="Jensen O.N."/>
            <person name="Pelaez A.I."/>
            <person name="Sanchez J."/>
            <person name="Ferrer M."/>
        </authorList>
    </citation>
    <scope>NUCLEOTIDE SEQUENCE</scope>
</reference>
<accession>T1AJD2</accession>
<gene>
    <name evidence="2" type="ORF">B1A_16235</name>
</gene>
<comment type="caution">
    <text evidence="2">The sequence shown here is derived from an EMBL/GenBank/DDBJ whole genome shotgun (WGS) entry which is preliminary data.</text>
</comment>
<dbReference type="AlphaFoldDB" id="T1AJD2"/>
<feature type="non-terminal residue" evidence="2">
    <location>
        <position position="153"/>
    </location>
</feature>
<reference evidence="2" key="1">
    <citation type="submission" date="2013-08" db="EMBL/GenBank/DDBJ databases">
        <authorList>
            <person name="Mendez C."/>
            <person name="Richter M."/>
            <person name="Ferrer M."/>
            <person name="Sanchez J."/>
        </authorList>
    </citation>
    <scope>NUCLEOTIDE SEQUENCE</scope>
</reference>
<evidence type="ECO:0000313" key="2">
    <source>
        <dbReference type="EMBL" id="EQD41034.1"/>
    </source>
</evidence>
<dbReference type="EMBL" id="AUZX01011932">
    <property type="protein sequence ID" value="EQD41034.1"/>
    <property type="molecule type" value="Genomic_DNA"/>
</dbReference>
<feature type="domain" description="Transposase putative helix-turn-helix" evidence="1">
    <location>
        <begin position="14"/>
        <end position="57"/>
    </location>
</feature>
<dbReference type="Pfam" id="PF12323">
    <property type="entry name" value="HTH_OrfB_IS605"/>
    <property type="match status" value="1"/>
</dbReference>
<dbReference type="InterPro" id="IPR021027">
    <property type="entry name" value="Transposase_put_HTH"/>
</dbReference>
<protein>
    <submittedName>
        <fullName evidence="2">Transposase, IS605 OrfB family</fullName>
    </submittedName>
</protein>
<proteinExistence type="predicted"/>
<name>T1AJD2_9ZZZZ</name>
<organism evidence="2">
    <name type="scientific">mine drainage metagenome</name>
    <dbReference type="NCBI Taxonomy" id="410659"/>
    <lineage>
        <taxon>unclassified sequences</taxon>
        <taxon>metagenomes</taxon>
        <taxon>ecological metagenomes</taxon>
    </lineage>
</organism>
<evidence type="ECO:0000259" key="1">
    <source>
        <dbReference type="Pfam" id="PF12323"/>
    </source>
</evidence>